<comment type="caution">
    <text evidence="1">The sequence shown here is derived from an EMBL/GenBank/DDBJ whole genome shotgun (WGS) entry which is preliminary data.</text>
</comment>
<accession>A0ABQ2VM98</accession>
<proteinExistence type="predicted"/>
<keyword evidence="2" id="KW-1185">Reference proteome</keyword>
<name>A0ABQ2VM98_9ACTN</name>
<evidence type="ECO:0000313" key="1">
    <source>
        <dbReference type="EMBL" id="GGU98753.1"/>
    </source>
</evidence>
<evidence type="ECO:0000313" key="2">
    <source>
        <dbReference type="Proteomes" id="UP000654471"/>
    </source>
</evidence>
<gene>
    <name evidence="1" type="ORF">GCM10010211_77710</name>
</gene>
<reference evidence="2" key="1">
    <citation type="journal article" date="2019" name="Int. J. Syst. Evol. Microbiol.">
        <title>The Global Catalogue of Microorganisms (GCM) 10K type strain sequencing project: providing services to taxonomists for standard genome sequencing and annotation.</title>
        <authorList>
            <consortium name="The Broad Institute Genomics Platform"/>
            <consortium name="The Broad Institute Genome Sequencing Center for Infectious Disease"/>
            <person name="Wu L."/>
            <person name="Ma J."/>
        </authorList>
    </citation>
    <scope>NUCLEOTIDE SEQUENCE [LARGE SCALE GENOMIC DNA]</scope>
    <source>
        <strain evidence="2">JCM 3399</strain>
    </source>
</reference>
<organism evidence="1 2">
    <name type="scientific">Streptomyces albospinus</name>
    <dbReference type="NCBI Taxonomy" id="285515"/>
    <lineage>
        <taxon>Bacteria</taxon>
        <taxon>Bacillati</taxon>
        <taxon>Actinomycetota</taxon>
        <taxon>Actinomycetes</taxon>
        <taxon>Kitasatosporales</taxon>
        <taxon>Streptomycetaceae</taxon>
        <taxon>Streptomyces</taxon>
    </lineage>
</organism>
<protein>
    <submittedName>
        <fullName evidence="1">Uncharacterized protein</fullName>
    </submittedName>
</protein>
<dbReference type="EMBL" id="BMRP01000060">
    <property type="protein sequence ID" value="GGU98753.1"/>
    <property type="molecule type" value="Genomic_DNA"/>
</dbReference>
<sequence length="65" mass="6812">MRLLFEAERSPEAGACWDLPTAPPCSISSVPADLTAGDGLVFRTGQDPDALLPSLRRLDKGGSGQ</sequence>
<dbReference type="Proteomes" id="UP000654471">
    <property type="component" value="Unassembled WGS sequence"/>
</dbReference>